<organism evidence="2 3">
    <name type="scientific">Azospirillum palustre</name>
    <dbReference type="NCBI Taxonomy" id="2044885"/>
    <lineage>
        <taxon>Bacteria</taxon>
        <taxon>Pseudomonadati</taxon>
        <taxon>Pseudomonadota</taxon>
        <taxon>Alphaproteobacteria</taxon>
        <taxon>Rhodospirillales</taxon>
        <taxon>Azospirillaceae</taxon>
        <taxon>Azospirillum</taxon>
    </lineage>
</organism>
<evidence type="ECO:0000313" key="3">
    <source>
        <dbReference type="Proteomes" id="UP000225379"/>
    </source>
</evidence>
<accession>A0A2B8BNZ1</accession>
<dbReference type="GO" id="GO:0043041">
    <property type="term" value="P:amino acid activation for nonribosomal peptide biosynthetic process"/>
    <property type="evidence" value="ECO:0007669"/>
    <property type="project" value="TreeGrafter"/>
</dbReference>
<evidence type="ECO:0000259" key="1">
    <source>
        <dbReference type="Pfam" id="PF00668"/>
    </source>
</evidence>
<dbReference type="GO" id="GO:0003824">
    <property type="term" value="F:catalytic activity"/>
    <property type="evidence" value="ECO:0007669"/>
    <property type="project" value="InterPro"/>
</dbReference>
<name>A0A2B8BNZ1_9PROT</name>
<dbReference type="InterPro" id="IPR023213">
    <property type="entry name" value="CAT-like_dom_sf"/>
</dbReference>
<dbReference type="Pfam" id="PF00668">
    <property type="entry name" value="Condensation"/>
    <property type="match status" value="1"/>
</dbReference>
<dbReference type="AlphaFoldDB" id="A0A2B8BNZ1"/>
<reference evidence="3" key="1">
    <citation type="submission" date="2017-10" db="EMBL/GenBank/DDBJ databases">
        <authorList>
            <person name="Kravchenko I.K."/>
            <person name="Grouzdev D.S."/>
        </authorList>
    </citation>
    <scope>NUCLEOTIDE SEQUENCE [LARGE SCALE GENOMIC DNA]</scope>
    <source>
        <strain evidence="3">B2</strain>
    </source>
</reference>
<dbReference type="GO" id="GO:0031177">
    <property type="term" value="F:phosphopantetheine binding"/>
    <property type="evidence" value="ECO:0007669"/>
    <property type="project" value="TreeGrafter"/>
</dbReference>
<keyword evidence="3" id="KW-1185">Reference proteome</keyword>
<evidence type="ECO:0000313" key="2">
    <source>
        <dbReference type="EMBL" id="PGH59470.1"/>
    </source>
</evidence>
<dbReference type="EMBL" id="PDKW01000032">
    <property type="protein sequence ID" value="PGH59470.1"/>
    <property type="molecule type" value="Genomic_DNA"/>
</dbReference>
<dbReference type="SUPFAM" id="SSF52777">
    <property type="entry name" value="CoA-dependent acyltransferases"/>
    <property type="match status" value="2"/>
</dbReference>
<gene>
    <name evidence="2" type="ORF">CRT60_00250</name>
</gene>
<dbReference type="PANTHER" id="PTHR45527">
    <property type="entry name" value="NONRIBOSOMAL PEPTIDE SYNTHETASE"/>
    <property type="match status" value="1"/>
</dbReference>
<dbReference type="FunFam" id="3.30.559.10:FF:000012">
    <property type="entry name" value="Non-ribosomal peptide synthetase"/>
    <property type="match status" value="1"/>
</dbReference>
<dbReference type="CDD" id="cd19531">
    <property type="entry name" value="LCL_NRPS-like"/>
    <property type="match status" value="1"/>
</dbReference>
<dbReference type="PANTHER" id="PTHR45527:SF1">
    <property type="entry name" value="FATTY ACID SYNTHASE"/>
    <property type="match status" value="1"/>
</dbReference>
<dbReference type="InterPro" id="IPR001242">
    <property type="entry name" value="Condensation_dom"/>
</dbReference>
<dbReference type="Gene3D" id="3.30.559.10">
    <property type="entry name" value="Chloramphenicol acetyltransferase-like domain"/>
    <property type="match status" value="1"/>
</dbReference>
<proteinExistence type="predicted"/>
<dbReference type="Proteomes" id="UP000225379">
    <property type="component" value="Unassembled WGS sequence"/>
</dbReference>
<comment type="caution">
    <text evidence="2">The sequence shown here is derived from an EMBL/GenBank/DDBJ whole genome shotgun (WGS) entry which is preliminary data.</text>
</comment>
<protein>
    <submittedName>
        <fullName evidence="2">Non-ribosomal peptide synthetase</fullName>
    </submittedName>
</protein>
<dbReference type="RefSeq" id="WP_244592186.1">
    <property type="nucleotide sequence ID" value="NZ_PDKW01000032.1"/>
</dbReference>
<dbReference type="GO" id="GO:0005829">
    <property type="term" value="C:cytosol"/>
    <property type="evidence" value="ECO:0007669"/>
    <property type="project" value="TreeGrafter"/>
</dbReference>
<feature type="non-terminal residue" evidence="2">
    <location>
        <position position="506"/>
    </location>
</feature>
<feature type="domain" description="Condensation" evidence="1">
    <location>
        <begin position="48"/>
        <end position="493"/>
    </location>
</feature>
<dbReference type="Gene3D" id="3.30.559.30">
    <property type="entry name" value="Nonribosomal peptide synthetase, condensation domain"/>
    <property type="match status" value="1"/>
</dbReference>
<sequence>MVAQDSVDLVRRFIGLPVEKRKLFWRAMRDEAVDLSLLPIPADLAPATEAPLSHAQRRMWALWKLDPDSGANNIFSATRLAGELDRDALSRAFERLLGRHAALRTVFRQGDGEPVQTVLDETEFRLAVEDLSHLPADGRERAARRLIEEEAQAPFDLEAGPLLRARLVRLGEQDHRLLVTMHHIASDGWSMAVLIREFAELYRAIRRDGRIDLPQSPIRYADYALWQRNMLEAGEAERQLAYWLDRLGGERAPLELPADRPRPARQSHRGGILRFTLDAELAGTLRAFARENDVTLFMLLLTAFTMLLHRHSGQGDIAIGVPVANRNRAECEGVVGFFVNTQVLRLRIDGRDRIADLLDRVREAALGAQAHQDLPFEHLLEALKLERSLSYNPLFQAMFNHQRRDGRATSAMDGLRVEPMALDSAVASYDLTLDTVEEEGGGIEASFTYATDLYDHDRIDRLRRHFETLLCGLAADAGRRVGEVPLLTGQEQARFAAWNAPVAAGA</sequence>
<dbReference type="GO" id="GO:0044550">
    <property type="term" value="P:secondary metabolite biosynthetic process"/>
    <property type="evidence" value="ECO:0007669"/>
    <property type="project" value="TreeGrafter"/>
</dbReference>